<accession>A0A8X8K0L3</accession>
<dbReference type="EMBL" id="JACSQS010000010">
    <property type="protein sequence ID" value="MBD7954713.1"/>
    <property type="molecule type" value="Genomic_DNA"/>
</dbReference>
<feature type="region of interest" description="Disordered" evidence="1">
    <location>
        <begin position="166"/>
        <end position="187"/>
    </location>
</feature>
<organism evidence="2 3">
    <name type="scientific">Stenotrophomonas lacuserhaii</name>
    <dbReference type="NCBI Taxonomy" id="2760084"/>
    <lineage>
        <taxon>Bacteria</taxon>
        <taxon>Pseudomonadati</taxon>
        <taxon>Pseudomonadota</taxon>
        <taxon>Gammaproteobacteria</taxon>
        <taxon>Lysobacterales</taxon>
        <taxon>Lysobacteraceae</taxon>
        <taxon>Stenotrophomonas</taxon>
    </lineage>
</organism>
<evidence type="ECO:0000256" key="1">
    <source>
        <dbReference type="SAM" id="MobiDB-lite"/>
    </source>
</evidence>
<dbReference type="Proteomes" id="UP000636938">
    <property type="component" value="Unassembled WGS sequence"/>
</dbReference>
<keyword evidence="3" id="KW-1185">Reference proteome</keyword>
<sequence length="398" mass="44375">MKLLLHDENSKNFLREHYAAAIADAVELYIVSAYLTHWDSSIPAPANVKRLRVVVGIDFGITRKVACRELLNWMPADKLNDFRAAEGITGFHPKAIFWKTASGDCRSIVGSSNLTRAAFDGNVEANVYGTLSAREFAAARSWIEDMCEPNLSVPISEEWIEQYQEGQVRPKRTAESQPQALSAANSSQTPTPVIQFQLPDISPERAAELMRRRRGQLAIFEKGRGQFQALFRAAAAGNVSSADFYAQINQLWSLKAGNRLQGAGWERRGAKADFCELARAFVSILDATSAERDSVVRTQLNNLRKTANPARKAWFSEMLSLHWPARYPVLNKPVRQFLAENRFRPPRRAPEGVRYIDLAQKLAAALSRAPAGYPAKTIAELDYLIWAVAPGNEDSSKQ</sequence>
<gene>
    <name evidence="2" type="ORF">H9654_10935</name>
</gene>
<evidence type="ECO:0000313" key="2">
    <source>
        <dbReference type="EMBL" id="MBD7954713.1"/>
    </source>
</evidence>
<reference evidence="2 3" key="1">
    <citation type="submission" date="2020-08" db="EMBL/GenBank/DDBJ databases">
        <title>A Genomic Blueprint of the Chicken Gut Microbiome.</title>
        <authorList>
            <person name="Gilroy R."/>
            <person name="Ravi A."/>
            <person name="Getino M."/>
            <person name="Pursley I."/>
            <person name="Horton D.L."/>
            <person name="Alikhan N.-F."/>
            <person name="Baker D."/>
            <person name="Gharbi K."/>
            <person name="Hall N."/>
            <person name="Watson M."/>
            <person name="Adriaenssens E.M."/>
            <person name="Foster-Nyarko E."/>
            <person name="Jarju S."/>
            <person name="Secka A."/>
            <person name="Antonio M."/>
            <person name="Oren A."/>
            <person name="Chaudhuri R."/>
            <person name="La Ragione R.M."/>
            <person name="Hildebrand F."/>
            <person name="Pallen M.J."/>
        </authorList>
    </citation>
    <scope>NUCLEOTIDE SEQUENCE [LARGE SCALE GENOMIC DNA]</scope>
    <source>
        <strain evidence="2 3">Sa5BUN4</strain>
    </source>
</reference>
<feature type="compositionally biased region" description="Polar residues" evidence="1">
    <location>
        <begin position="175"/>
        <end position="187"/>
    </location>
</feature>
<protein>
    <submittedName>
        <fullName evidence="2">Phospholipase D family protein</fullName>
    </submittedName>
</protein>
<dbReference type="AlphaFoldDB" id="A0A8X8K0L3"/>
<evidence type="ECO:0000313" key="3">
    <source>
        <dbReference type="Proteomes" id="UP000636938"/>
    </source>
</evidence>
<dbReference type="RefSeq" id="WP_191770859.1">
    <property type="nucleotide sequence ID" value="NZ_JACSQS010000010.1"/>
</dbReference>
<comment type="caution">
    <text evidence="2">The sequence shown here is derived from an EMBL/GenBank/DDBJ whole genome shotgun (WGS) entry which is preliminary data.</text>
</comment>
<dbReference type="CDD" id="cd09117">
    <property type="entry name" value="PLDc_Bfil_DEXD_like"/>
    <property type="match status" value="1"/>
</dbReference>
<proteinExistence type="predicted"/>
<name>A0A8X8K0L3_9GAMM</name>
<dbReference type="Gene3D" id="3.30.870.10">
    <property type="entry name" value="Endonuclease Chain A"/>
    <property type="match status" value="1"/>
</dbReference>